<dbReference type="AlphaFoldDB" id="A0A1X7SMJ0"/>
<organism evidence="1">
    <name type="scientific">Amphimedon queenslandica</name>
    <name type="common">Sponge</name>
    <dbReference type="NCBI Taxonomy" id="400682"/>
    <lineage>
        <taxon>Eukaryota</taxon>
        <taxon>Metazoa</taxon>
        <taxon>Porifera</taxon>
        <taxon>Demospongiae</taxon>
        <taxon>Heteroscleromorpha</taxon>
        <taxon>Haplosclerida</taxon>
        <taxon>Niphatidae</taxon>
        <taxon>Amphimedon</taxon>
    </lineage>
</organism>
<reference evidence="1" key="1">
    <citation type="submission" date="2017-05" db="UniProtKB">
        <authorList>
            <consortium name="EnsemblMetazoa"/>
        </authorList>
    </citation>
    <scope>IDENTIFICATION</scope>
</reference>
<dbReference type="PANTHER" id="PTHR23317:SF76">
    <property type="entry name" value="LD20667P"/>
    <property type="match status" value="1"/>
</dbReference>
<dbReference type="GO" id="GO:0005085">
    <property type="term" value="F:guanyl-nucleotide exchange factor activity"/>
    <property type="evidence" value="ECO:0007669"/>
    <property type="project" value="InterPro"/>
</dbReference>
<proteinExistence type="predicted"/>
<accession>A0A1X7SMJ0</accession>
<dbReference type="OrthoDB" id="9908049at2759"/>
<dbReference type="GO" id="GO:0007264">
    <property type="term" value="P:small GTPase-mediated signal transduction"/>
    <property type="evidence" value="ECO:0007669"/>
    <property type="project" value="InterPro"/>
</dbReference>
<dbReference type="InParanoid" id="A0A1X7SMJ0"/>
<dbReference type="EnsemblMetazoa" id="Aqu2.1.03281_001">
    <property type="protein sequence ID" value="Aqu2.1.03281_001"/>
    <property type="gene ID" value="Aqu2.1.03281"/>
</dbReference>
<sequence length="105" mass="12241">MASKIPNIPSFSPIPNHQVLVSIVKEITSFNREDLLKSYVEYSFLTTVDPISDKTVHEEVVRLLVEYVTGKHDKENQLLLYIWFFFDVVIKSIAQSKDMRHENET</sequence>
<dbReference type="InterPro" id="IPR026791">
    <property type="entry name" value="DOCK"/>
</dbReference>
<dbReference type="PANTHER" id="PTHR23317">
    <property type="entry name" value="DEDICATOR OF CYTOKINESIS DOCK"/>
    <property type="match status" value="1"/>
</dbReference>
<protein>
    <submittedName>
        <fullName evidence="1">Uncharacterized protein</fullName>
    </submittedName>
</protein>
<evidence type="ECO:0000313" key="1">
    <source>
        <dbReference type="EnsemblMetazoa" id="Aqu2.1.03281_001"/>
    </source>
</evidence>
<name>A0A1X7SMJ0_AMPQE</name>